<accession>A0A1I0VWN6</accession>
<dbReference type="RefSeq" id="WP_139224272.1">
    <property type="nucleotide sequence ID" value="NZ_BONM01000001.1"/>
</dbReference>
<dbReference type="Proteomes" id="UP000199012">
    <property type="component" value="Unassembled WGS sequence"/>
</dbReference>
<organism evidence="2 3">
    <name type="scientific">Cellulomonas marina</name>
    <dbReference type="NCBI Taxonomy" id="988821"/>
    <lineage>
        <taxon>Bacteria</taxon>
        <taxon>Bacillati</taxon>
        <taxon>Actinomycetota</taxon>
        <taxon>Actinomycetes</taxon>
        <taxon>Micrococcales</taxon>
        <taxon>Cellulomonadaceae</taxon>
        <taxon>Cellulomonas</taxon>
    </lineage>
</organism>
<feature type="compositionally biased region" description="Basic residues" evidence="1">
    <location>
        <begin position="1"/>
        <end position="11"/>
    </location>
</feature>
<dbReference type="OrthoDB" id="3260805at2"/>
<name>A0A1I0VWN6_9CELL</name>
<sequence length="208" mass="22159">MPSPLRPRRATGARTDARTDARNETLPRAWRRHLTAVTPATGGLPDRVLASVRLADGHGWAVTTHARLVVLDDGARDGTEDGGGPADVPEVRVDRPWTDVVTASSDGTGALTVRWVDGTATTLPLVDSRASWTFAQTVRERVQRSLVHWLPVGTPAPAGTRVALRRAADESLTTQLLSDVPPDLSDERVAAAVHAAREAVLDAAGLPR</sequence>
<dbReference type="AlphaFoldDB" id="A0A1I0VWN6"/>
<gene>
    <name evidence="2" type="ORF">SAMN05421867_10211</name>
</gene>
<evidence type="ECO:0000313" key="3">
    <source>
        <dbReference type="Proteomes" id="UP000199012"/>
    </source>
</evidence>
<dbReference type="STRING" id="988821.SAMN05421867_10211"/>
<evidence type="ECO:0000313" key="2">
    <source>
        <dbReference type="EMBL" id="SFA80752.1"/>
    </source>
</evidence>
<feature type="region of interest" description="Disordered" evidence="1">
    <location>
        <begin position="1"/>
        <end position="24"/>
    </location>
</feature>
<feature type="compositionally biased region" description="Basic and acidic residues" evidence="1">
    <location>
        <begin position="15"/>
        <end position="24"/>
    </location>
</feature>
<reference evidence="2 3" key="1">
    <citation type="submission" date="2016-10" db="EMBL/GenBank/DDBJ databases">
        <authorList>
            <person name="de Groot N.N."/>
        </authorList>
    </citation>
    <scope>NUCLEOTIDE SEQUENCE [LARGE SCALE GENOMIC DNA]</scope>
    <source>
        <strain evidence="2 3">CGMCC 4.6945</strain>
    </source>
</reference>
<evidence type="ECO:0000256" key="1">
    <source>
        <dbReference type="SAM" id="MobiDB-lite"/>
    </source>
</evidence>
<dbReference type="EMBL" id="FOKA01000002">
    <property type="protein sequence ID" value="SFA80752.1"/>
    <property type="molecule type" value="Genomic_DNA"/>
</dbReference>
<proteinExistence type="predicted"/>
<keyword evidence="3" id="KW-1185">Reference proteome</keyword>
<protein>
    <submittedName>
        <fullName evidence="2">Uncharacterized protein</fullName>
    </submittedName>
</protein>